<evidence type="ECO:0000313" key="13">
    <source>
        <dbReference type="Proteomes" id="UP000318199"/>
    </source>
</evidence>
<feature type="binding site" description="covalent" evidence="8">
    <location>
        <position position="88"/>
    </location>
    <ligand>
        <name>heme c</name>
        <dbReference type="ChEBI" id="CHEBI:61717"/>
        <label>1</label>
    </ligand>
</feature>
<dbReference type="PROSITE" id="PS51007">
    <property type="entry name" value="CYTC"/>
    <property type="match status" value="2"/>
</dbReference>
<comment type="cofactor">
    <cofactor evidence="8">
        <name>heme</name>
        <dbReference type="ChEBI" id="CHEBI:30413"/>
    </cofactor>
    <text evidence="8">Binds 2 heme groups.</text>
</comment>
<sequence length="424" mass="45941">MSKTLAVVGVLVALVGMSVVAAPEFAMAPARDKWTAQEVSTIASMRLKEAGPLSPEPSNAYERRTDAAAFGRALFNDTRLSRNGQVSCASCHSADKQFQDGKPLGEGVATGKRRTMPVMGAAHSPFLFWDGRKDSLWSQALGPLEDAAEHGGNRVRYVRQVQTHYKEQYQAVFGPMPALGKLPEDAMPGGTEAERAAWDAMSEPSRDGINRVYANMGKAIAAFERTLAYGESRFDRYAQATVAGDGRGQEVLAPQEVRGLRLFLNKGQCVTCHNGPQLSDHAFHNTGVPPLNKAAPDRGRADGVKKLLKDEFNCLGRYSDAKPEQCGELQFLAADDPHNLAAFRTPSLRNVAERAPYMHAGQFTTMEQVVRHYAASPKAALGHSELARPGEKHADRQAIRLSESDVQDLTAFLGALTGPVVQAK</sequence>
<dbReference type="RefSeq" id="WP_145894233.1">
    <property type="nucleotide sequence ID" value="NZ_VOBQ01000013.1"/>
</dbReference>
<feature type="chain" id="PRO_5022142536" evidence="10">
    <location>
        <begin position="22"/>
        <end position="424"/>
    </location>
</feature>
<feature type="domain" description="Cytochrome c" evidence="11">
    <location>
        <begin position="66"/>
        <end position="217"/>
    </location>
</feature>
<dbReference type="InterPro" id="IPR009056">
    <property type="entry name" value="Cyt_c-like_dom"/>
</dbReference>
<feature type="binding site" description="axial binding residue" evidence="9">
    <location>
        <position position="92"/>
    </location>
    <ligand>
        <name>heme c</name>
        <dbReference type="ChEBI" id="CHEBI:61717"/>
        <label>1</label>
    </ligand>
    <ligandPart>
        <name>Fe</name>
        <dbReference type="ChEBI" id="CHEBI:18248"/>
    </ligandPart>
</feature>
<keyword evidence="6" id="KW-0560">Oxidoreductase</keyword>
<keyword evidence="3 9" id="KW-0479">Metal-binding</keyword>
<comment type="caution">
    <text evidence="12">The sequence shown here is derived from an EMBL/GenBank/DDBJ whole genome shotgun (WGS) entry which is preliminary data.</text>
</comment>
<dbReference type="Gene3D" id="1.10.760.10">
    <property type="entry name" value="Cytochrome c-like domain"/>
    <property type="match status" value="2"/>
</dbReference>
<evidence type="ECO:0000256" key="10">
    <source>
        <dbReference type="SAM" id="SignalP"/>
    </source>
</evidence>
<evidence type="ECO:0000313" key="12">
    <source>
        <dbReference type="EMBL" id="TWO70037.1"/>
    </source>
</evidence>
<dbReference type="InterPro" id="IPR026259">
    <property type="entry name" value="MauG/Cytc_peroxidase"/>
</dbReference>
<gene>
    <name evidence="12" type="ORF">FN976_16995</name>
</gene>
<evidence type="ECO:0000256" key="6">
    <source>
        <dbReference type="ARBA" id="ARBA00023002"/>
    </source>
</evidence>
<feature type="binding site" description="covalent" evidence="8">
    <location>
        <position position="269"/>
    </location>
    <ligand>
        <name>heme c</name>
        <dbReference type="ChEBI" id="CHEBI:61717"/>
        <label>2</label>
    </ligand>
</feature>
<dbReference type="InterPro" id="IPR004852">
    <property type="entry name" value="Di-haem_cyt_c_peroxidsae"/>
</dbReference>
<feature type="binding site" description="covalent" evidence="8">
    <location>
        <position position="272"/>
    </location>
    <ligand>
        <name>heme c</name>
        <dbReference type="ChEBI" id="CHEBI:61717"/>
        <label>2</label>
    </ligand>
</feature>
<dbReference type="GO" id="GO:0004130">
    <property type="term" value="F:cytochrome-c peroxidase activity"/>
    <property type="evidence" value="ECO:0007669"/>
    <property type="project" value="TreeGrafter"/>
</dbReference>
<evidence type="ECO:0000256" key="5">
    <source>
        <dbReference type="ARBA" id="ARBA00022764"/>
    </source>
</evidence>
<evidence type="ECO:0000259" key="11">
    <source>
        <dbReference type="PROSITE" id="PS51007"/>
    </source>
</evidence>
<keyword evidence="7 9" id="KW-0408">Iron</keyword>
<keyword evidence="13" id="KW-1185">Reference proteome</keyword>
<feature type="binding site" description="axial binding residue" evidence="9">
    <location>
        <position position="273"/>
    </location>
    <ligand>
        <name>heme c</name>
        <dbReference type="ChEBI" id="CHEBI:61717"/>
        <label>2</label>
    </ligand>
    <ligandPart>
        <name>Fe</name>
        <dbReference type="ChEBI" id="CHEBI:18248"/>
    </ligandPart>
</feature>
<feature type="domain" description="Cytochrome c" evidence="11">
    <location>
        <begin position="254"/>
        <end position="417"/>
    </location>
</feature>
<dbReference type="Pfam" id="PF03150">
    <property type="entry name" value="CCP_MauG"/>
    <property type="match status" value="1"/>
</dbReference>
<keyword evidence="12" id="KW-0575">Peroxidase</keyword>
<dbReference type="GO" id="GO:0042597">
    <property type="term" value="C:periplasmic space"/>
    <property type="evidence" value="ECO:0007669"/>
    <property type="project" value="UniProtKB-SubCell"/>
</dbReference>
<dbReference type="InterPro" id="IPR051395">
    <property type="entry name" value="Cytochrome_c_Peroxidase/MauG"/>
</dbReference>
<dbReference type="SUPFAM" id="SSF46626">
    <property type="entry name" value="Cytochrome c"/>
    <property type="match status" value="2"/>
</dbReference>
<evidence type="ECO:0000256" key="9">
    <source>
        <dbReference type="PIRSR" id="PIRSR000294-2"/>
    </source>
</evidence>
<dbReference type="GO" id="GO:0009055">
    <property type="term" value="F:electron transfer activity"/>
    <property type="evidence" value="ECO:0007669"/>
    <property type="project" value="InterPro"/>
</dbReference>
<evidence type="ECO:0000256" key="1">
    <source>
        <dbReference type="ARBA" id="ARBA00004418"/>
    </source>
</evidence>
<dbReference type="GO" id="GO:0020037">
    <property type="term" value="F:heme binding"/>
    <property type="evidence" value="ECO:0007669"/>
    <property type="project" value="InterPro"/>
</dbReference>
<name>A0A562ZNQ1_9BURK</name>
<keyword evidence="4 10" id="KW-0732">Signal</keyword>
<comment type="subcellular location">
    <subcellularLocation>
        <location evidence="1">Periplasm</location>
    </subcellularLocation>
</comment>
<dbReference type="PANTHER" id="PTHR30600">
    <property type="entry name" value="CYTOCHROME C PEROXIDASE-RELATED"/>
    <property type="match status" value="1"/>
</dbReference>
<dbReference type="PIRSF" id="PIRSF000294">
    <property type="entry name" value="Cytochrome-c_peroxidase"/>
    <property type="match status" value="1"/>
</dbReference>
<evidence type="ECO:0000256" key="4">
    <source>
        <dbReference type="ARBA" id="ARBA00022729"/>
    </source>
</evidence>
<organism evidence="12 13">
    <name type="scientific">Caenimonas sedimenti</name>
    <dbReference type="NCBI Taxonomy" id="2596921"/>
    <lineage>
        <taxon>Bacteria</taxon>
        <taxon>Pseudomonadati</taxon>
        <taxon>Pseudomonadota</taxon>
        <taxon>Betaproteobacteria</taxon>
        <taxon>Burkholderiales</taxon>
        <taxon>Comamonadaceae</taxon>
        <taxon>Caenimonas</taxon>
    </lineage>
</organism>
<dbReference type="EMBL" id="VOBQ01000013">
    <property type="protein sequence ID" value="TWO70037.1"/>
    <property type="molecule type" value="Genomic_DNA"/>
</dbReference>
<evidence type="ECO:0000256" key="7">
    <source>
        <dbReference type="ARBA" id="ARBA00023004"/>
    </source>
</evidence>
<evidence type="ECO:0000256" key="3">
    <source>
        <dbReference type="ARBA" id="ARBA00022723"/>
    </source>
</evidence>
<keyword evidence="5" id="KW-0574">Periplasm</keyword>
<dbReference type="AlphaFoldDB" id="A0A562ZNQ1"/>
<evidence type="ECO:0000256" key="8">
    <source>
        <dbReference type="PIRSR" id="PIRSR000294-1"/>
    </source>
</evidence>
<dbReference type="Proteomes" id="UP000318199">
    <property type="component" value="Unassembled WGS sequence"/>
</dbReference>
<protein>
    <submittedName>
        <fullName evidence="12">Cytochrome-c peroxidase</fullName>
    </submittedName>
</protein>
<feature type="binding site" description="covalent" evidence="8">
    <location>
        <position position="91"/>
    </location>
    <ligand>
        <name>heme c</name>
        <dbReference type="ChEBI" id="CHEBI:61717"/>
        <label>1</label>
    </ligand>
</feature>
<keyword evidence="2 8" id="KW-0349">Heme</keyword>
<dbReference type="GO" id="GO:0046872">
    <property type="term" value="F:metal ion binding"/>
    <property type="evidence" value="ECO:0007669"/>
    <property type="project" value="UniProtKB-KW"/>
</dbReference>
<accession>A0A562ZNQ1</accession>
<reference evidence="12 13" key="1">
    <citation type="submission" date="2019-07" db="EMBL/GenBank/DDBJ databases">
        <title>Caenimonas sedimenti sp. nov., isolated from activated sludge.</title>
        <authorList>
            <person name="Xu J."/>
        </authorList>
    </citation>
    <scope>NUCLEOTIDE SEQUENCE [LARGE SCALE GENOMIC DNA]</scope>
    <source>
        <strain evidence="12 13">HX-9-20</strain>
    </source>
</reference>
<dbReference type="InterPro" id="IPR036909">
    <property type="entry name" value="Cyt_c-like_dom_sf"/>
</dbReference>
<evidence type="ECO:0000256" key="2">
    <source>
        <dbReference type="ARBA" id="ARBA00022617"/>
    </source>
</evidence>
<feature type="signal peptide" evidence="10">
    <location>
        <begin position="1"/>
        <end position="21"/>
    </location>
</feature>
<proteinExistence type="predicted"/>
<comment type="PTM">
    <text evidence="8">Binds 2 heme groups per subunit.</text>
</comment>
<dbReference type="OrthoDB" id="9805202at2"/>